<reference evidence="1" key="2">
    <citation type="submission" date="2020-05" db="UniProtKB">
        <authorList>
            <consortium name="Ensembl"/>
        </authorList>
    </citation>
    <scope>IDENTIFICATION</scope>
</reference>
<accession>A0A6I8SPM3</accession>
<sequence length="50" mass="6195">LADVNVREEMEEFFPRILKIKQDKRRLMKSFKDQKKSIEWGNFLNRRLGR</sequence>
<dbReference type="Bgee" id="ENSXETG00000039138">
    <property type="expression patterns" value="Expressed in skeletal muscle tissue and 12 other cell types or tissues"/>
</dbReference>
<proteinExistence type="predicted"/>
<reference evidence="1" key="1">
    <citation type="journal article" date="2010" name="Science">
        <title>The genome of the Western clawed frog Xenopus tropicalis.</title>
        <authorList>
            <person name="Hellsten U."/>
            <person name="Harland R.M."/>
            <person name="Gilchrist M.J."/>
            <person name="Hendrix D."/>
            <person name="Jurka J."/>
            <person name="Kapitonov V."/>
            <person name="Ovcharenko I."/>
            <person name="Putnam N.H."/>
            <person name="Shu S."/>
            <person name="Taher L."/>
            <person name="Blitz I.L."/>
            <person name="Blumberg B."/>
            <person name="Dichmann D.S."/>
            <person name="Dubchak I."/>
            <person name="Amaya E."/>
            <person name="Detter J.C."/>
            <person name="Fletcher R."/>
            <person name="Gerhard D.S."/>
            <person name="Goodstein D."/>
            <person name="Graves T."/>
            <person name="Grigoriev I.V."/>
            <person name="Grimwood J."/>
            <person name="Kawashima T."/>
            <person name="Lindquist E."/>
            <person name="Lucas S.M."/>
            <person name="Mead P.E."/>
            <person name="Mitros T."/>
            <person name="Ogino H."/>
            <person name="Ohta Y."/>
            <person name="Poliakov A.V."/>
            <person name="Pollet N."/>
            <person name="Robert J."/>
            <person name="Salamov A."/>
            <person name="Sater A.K."/>
            <person name="Schmutz J."/>
            <person name="Terry A."/>
            <person name="Vize P.D."/>
            <person name="Warren W.C."/>
            <person name="Wells D."/>
            <person name="Wills A."/>
            <person name="Wilson R.K."/>
            <person name="Zimmerman L.B."/>
            <person name="Zorn A.M."/>
            <person name="Grainger R."/>
            <person name="Grammer T."/>
            <person name="Khokha M.K."/>
            <person name="Richardson P.M."/>
            <person name="Rokhsar D.S."/>
        </authorList>
    </citation>
    <scope>NUCLEOTIDE SEQUENCE [LARGE SCALE GENOMIC DNA]</scope>
    <source>
        <strain evidence="1">Nigerian</strain>
    </source>
</reference>
<evidence type="ECO:0000313" key="1">
    <source>
        <dbReference type="Ensembl" id="ENSXETP00000093993"/>
    </source>
</evidence>
<dbReference type="Ensembl" id="ENSXETT00000102568">
    <property type="protein sequence ID" value="ENSXETP00000093993"/>
    <property type="gene ID" value="ENSXETG00000039138"/>
</dbReference>
<organism evidence="1">
    <name type="scientific">Xenopus tropicalis</name>
    <name type="common">Western clawed frog</name>
    <name type="synonym">Silurana tropicalis</name>
    <dbReference type="NCBI Taxonomy" id="8364"/>
    <lineage>
        <taxon>Eukaryota</taxon>
        <taxon>Metazoa</taxon>
        <taxon>Chordata</taxon>
        <taxon>Craniata</taxon>
        <taxon>Vertebrata</taxon>
        <taxon>Euteleostomi</taxon>
        <taxon>Amphibia</taxon>
        <taxon>Batrachia</taxon>
        <taxon>Anura</taxon>
        <taxon>Pipoidea</taxon>
        <taxon>Pipidae</taxon>
        <taxon>Xenopodinae</taxon>
        <taxon>Xenopus</taxon>
        <taxon>Silurana</taxon>
    </lineage>
</organism>
<dbReference type="AlphaFoldDB" id="A0A6I8SPM3"/>
<dbReference type="InParanoid" id="A0A6I8SPM3"/>
<name>A0A6I8SPM3_XENTR</name>
<dbReference type="GeneTree" id="ENSGT01030000235027"/>
<protein>
    <submittedName>
        <fullName evidence="1">Uncharacterized protein</fullName>
    </submittedName>
</protein>